<organism evidence="9 10">
    <name type="scientific">Artemisia annua</name>
    <name type="common">Sweet wormwood</name>
    <dbReference type="NCBI Taxonomy" id="35608"/>
    <lineage>
        <taxon>Eukaryota</taxon>
        <taxon>Viridiplantae</taxon>
        <taxon>Streptophyta</taxon>
        <taxon>Embryophyta</taxon>
        <taxon>Tracheophyta</taxon>
        <taxon>Spermatophyta</taxon>
        <taxon>Magnoliopsida</taxon>
        <taxon>eudicotyledons</taxon>
        <taxon>Gunneridae</taxon>
        <taxon>Pentapetalae</taxon>
        <taxon>asterids</taxon>
        <taxon>campanulids</taxon>
        <taxon>Asterales</taxon>
        <taxon>Asteraceae</taxon>
        <taxon>Asteroideae</taxon>
        <taxon>Anthemideae</taxon>
        <taxon>Artemisiinae</taxon>
        <taxon>Artemisia</taxon>
    </lineage>
</organism>
<evidence type="ECO:0000256" key="7">
    <source>
        <dbReference type="ARBA" id="ARBA00023033"/>
    </source>
</evidence>
<dbReference type="InterPro" id="IPR036396">
    <property type="entry name" value="Cyt_P450_sf"/>
</dbReference>
<gene>
    <name evidence="9" type="ORF">CTI12_AA078680</name>
</gene>
<dbReference type="GO" id="GO:0044550">
    <property type="term" value="P:secondary metabolite biosynthetic process"/>
    <property type="evidence" value="ECO:0007669"/>
    <property type="project" value="UniProtKB-ARBA"/>
</dbReference>
<comment type="cofactor">
    <cofactor evidence="1">
        <name>heme</name>
        <dbReference type="ChEBI" id="CHEBI:30413"/>
    </cofactor>
</comment>
<keyword evidence="8" id="KW-1133">Transmembrane helix</keyword>
<comment type="caution">
    <text evidence="9">The sequence shown here is derived from an EMBL/GenBank/DDBJ whole genome shotgun (WGS) entry which is preliminary data.</text>
</comment>
<evidence type="ECO:0000256" key="6">
    <source>
        <dbReference type="ARBA" id="ARBA00023004"/>
    </source>
</evidence>
<dbReference type="EMBL" id="PKPP01000793">
    <property type="protein sequence ID" value="PWA88652.1"/>
    <property type="molecule type" value="Genomic_DNA"/>
</dbReference>
<dbReference type="GO" id="GO:0020037">
    <property type="term" value="F:heme binding"/>
    <property type="evidence" value="ECO:0007669"/>
    <property type="project" value="InterPro"/>
</dbReference>
<dbReference type="InterPro" id="IPR001128">
    <property type="entry name" value="Cyt_P450"/>
</dbReference>
<evidence type="ECO:0000256" key="5">
    <source>
        <dbReference type="ARBA" id="ARBA00023002"/>
    </source>
</evidence>
<dbReference type="OrthoDB" id="2789670at2759"/>
<dbReference type="SUPFAM" id="SSF48264">
    <property type="entry name" value="Cytochrome P450"/>
    <property type="match status" value="1"/>
</dbReference>
<feature type="transmembrane region" description="Helical" evidence="8">
    <location>
        <begin position="6"/>
        <end position="26"/>
    </location>
</feature>
<protein>
    <submittedName>
        <fullName evidence="9">Cytochrome P450</fullName>
    </submittedName>
</protein>
<evidence type="ECO:0000256" key="1">
    <source>
        <dbReference type="ARBA" id="ARBA00001971"/>
    </source>
</evidence>
<dbReference type="Pfam" id="PF00067">
    <property type="entry name" value="p450"/>
    <property type="match status" value="1"/>
</dbReference>
<name>A0A2U1PSG2_ARTAN</name>
<dbReference type="Gene3D" id="1.10.630.10">
    <property type="entry name" value="Cytochrome P450"/>
    <property type="match status" value="1"/>
</dbReference>
<reference evidence="9 10" key="1">
    <citation type="journal article" date="2018" name="Mol. Plant">
        <title>The genome of Artemisia annua provides insight into the evolution of Asteraceae family and artemisinin biosynthesis.</title>
        <authorList>
            <person name="Shen Q."/>
            <person name="Zhang L."/>
            <person name="Liao Z."/>
            <person name="Wang S."/>
            <person name="Yan T."/>
            <person name="Shi P."/>
            <person name="Liu M."/>
            <person name="Fu X."/>
            <person name="Pan Q."/>
            <person name="Wang Y."/>
            <person name="Lv Z."/>
            <person name="Lu X."/>
            <person name="Zhang F."/>
            <person name="Jiang W."/>
            <person name="Ma Y."/>
            <person name="Chen M."/>
            <person name="Hao X."/>
            <person name="Li L."/>
            <person name="Tang Y."/>
            <person name="Lv G."/>
            <person name="Zhou Y."/>
            <person name="Sun X."/>
            <person name="Brodelius P.E."/>
            <person name="Rose J.K.C."/>
            <person name="Tang K."/>
        </authorList>
    </citation>
    <scope>NUCLEOTIDE SEQUENCE [LARGE SCALE GENOMIC DNA]</scope>
    <source>
        <strain evidence="10">cv. Huhao1</strain>
        <tissue evidence="9">Leaf</tissue>
    </source>
</reference>
<dbReference type="AlphaFoldDB" id="A0A2U1PSG2"/>
<dbReference type="STRING" id="35608.A0A2U1PSG2"/>
<accession>A0A2U1PSG2</accession>
<evidence type="ECO:0000313" key="10">
    <source>
        <dbReference type="Proteomes" id="UP000245207"/>
    </source>
</evidence>
<dbReference type="GO" id="GO:0005506">
    <property type="term" value="F:iron ion binding"/>
    <property type="evidence" value="ECO:0007669"/>
    <property type="project" value="InterPro"/>
</dbReference>
<keyword evidence="4" id="KW-0479">Metal-binding</keyword>
<dbReference type="InterPro" id="IPR002401">
    <property type="entry name" value="Cyt_P450_E_grp-I"/>
</dbReference>
<evidence type="ECO:0000256" key="8">
    <source>
        <dbReference type="SAM" id="Phobius"/>
    </source>
</evidence>
<evidence type="ECO:0000313" key="9">
    <source>
        <dbReference type="EMBL" id="PWA88652.1"/>
    </source>
</evidence>
<dbReference type="PANTHER" id="PTHR47944:SF4">
    <property type="entry name" value="OS09G0441700 PROTEIN"/>
    <property type="match status" value="1"/>
</dbReference>
<dbReference type="GO" id="GO:0004497">
    <property type="term" value="F:monooxygenase activity"/>
    <property type="evidence" value="ECO:0007669"/>
    <property type="project" value="UniProtKB-KW"/>
</dbReference>
<dbReference type="PRINTS" id="PR00463">
    <property type="entry name" value="EP450I"/>
</dbReference>
<dbReference type="GO" id="GO:0016705">
    <property type="term" value="F:oxidoreductase activity, acting on paired donors, with incorporation or reduction of molecular oxygen"/>
    <property type="evidence" value="ECO:0007669"/>
    <property type="project" value="InterPro"/>
</dbReference>
<keyword evidence="10" id="KW-1185">Reference proteome</keyword>
<dbReference type="PANTHER" id="PTHR47944">
    <property type="entry name" value="CYTOCHROME P450 98A9"/>
    <property type="match status" value="1"/>
</dbReference>
<keyword evidence="6" id="KW-0408">Iron</keyword>
<keyword evidence="8" id="KW-0812">Transmembrane</keyword>
<keyword evidence="8" id="KW-0472">Membrane</keyword>
<evidence type="ECO:0000256" key="4">
    <source>
        <dbReference type="ARBA" id="ARBA00022723"/>
    </source>
</evidence>
<evidence type="ECO:0000256" key="3">
    <source>
        <dbReference type="ARBA" id="ARBA00022617"/>
    </source>
</evidence>
<dbReference type="Proteomes" id="UP000245207">
    <property type="component" value="Unassembled WGS sequence"/>
</dbReference>
<keyword evidence="5" id="KW-0560">Oxidoreductase</keyword>
<comment type="similarity">
    <text evidence="2">Belongs to the cytochrome P450 family.</text>
</comment>
<keyword evidence="3" id="KW-0349">Heme</keyword>
<proteinExistence type="inferred from homology"/>
<keyword evidence="7" id="KW-0503">Monooxygenase</keyword>
<sequence length="302" mass="34350">MEQYTILTSYALAWLAIATVVLLLFVRHLRRPTTKLNLPPGPKPWPVIGNLNLMGSLPHRSVHELSKKYGEIMHLKFGSKNVIIGSSVEMATVFLKTMDANFACRPKHAAGKYTTYNYSDITWSLYGPYWRQTRKMCAVELFSVKRLDSYEYIRVEEMKSLLKKVKELSGEEIVLKELLATVSLNVISRMVLGKIYSNDEKEGEKTIVSGEELKKMIDELFLLNGVLNIGDWIPWMGFMDLQGDEGRKRKAEGESFVPKDMVDLLLQIADDPTLDVKLERHGVNGFTQLLDITVLMTLAIAY</sequence>
<evidence type="ECO:0000256" key="2">
    <source>
        <dbReference type="ARBA" id="ARBA00010617"/>
    </source>
</evidence>